<dbReference type="Proteomes" id="UP001595828">
    <property type="component" value="Unassembled WGS sequence"/>
</dbReference>
<dbReference type="EMBL" id="JBHSDR010000006">
    <property type="protein sequence ID" value="MFC4295547.1"/>
    <property type="molecule type" value="Genomic_DNA"/>
</dbReference>
<keyword evidence="2" id="KW-0812">Transmembrane</keyword>
<dbReference type="NCBIfam" id="TIGR03007">
    <property type="entry name" value="pepcterm_ChnLen"/>
    <property type="match status" value="1"/>
</dbReference>
<evidence type="ECO:0000313" key="5">
    <source>
        <dbReference type="Proteomes" id="UP001595828"/>
    </source>
</evidence>
<comment type="caution">
    <text evidence="4">The sequence shown here is derived from an EMBL/GenBank/DDBJ whole genome shotgun (WGS) entry which is preliminary data.</text>
</comment>
<evidence type="ECO:0000259" key="3">
    <source>
        <dbReference type="Pfam" id="PF13807"/>
    </source>
</evidence>
<feature type="coiled-coil region" evidence="1">
    <location>
        <begin position="173"/>
        <end position="200"/>
    </location>
</feature>
<protein>
    <submittedName>
        <fullName evidence="4">XrtA system polysaccharide chain length determinant</fullName>
    </submittedName>
</protein>
<dbReference type="RefSeq" id="WP_379539017.1">
    <property type="nucleotide sequence ID" value="NZ_JBHSDR010000006.1"/>
</dbReference>
<dbReference type="InterPro" id="IPR050445">
    <property type="entry name" value="Bact_polysacc_biosynth/exp"/>
</dbReference>
<reference evidence="5" key="1">
    <citation type="journal article" date="2019" name="Int. J. Syst. Evol. Microbiol.">
        <title>The Global Catalogue of Microorganisms (GCM) 10K type strain sequencing project: providing services to taxonomists for standard genome sequencing and annotation.</title>
        <authorList>
            <consortium name="The Broad Institute Genomics Platform"/>
            <consortium name="The Broad Institute Genome Sequencing Center for Infectious Disease"/>
            <person name="Wu L."/>
            <person name="Ma J."/>
        </authorList>
    </citation>
    <scope>NUCLEOTIDE SEQUENCE [LARGE SCALE GENOMIC DNA]</scope>
    <source>
        <strain evidence="5">CGMCC 1.12989</strain>
    </source>
</reference>
<sequence>MNAIFGQLRVAAYSAWQRRWLALGVAWAICMLGWLAVAFFPNSYESRARIFVQLDDVLAEQIGIGANDRRRDIQRVRQTLTSAINLEKVIRSTRLGDDVTSPREMELKVAELAKHVTVSSDQDNLFEISATSGESGYSDVANARLAQDIAQKMIDIFREENLSGGRGEMTDTLAFMDQQLEQRKRELEAAEQKRMVFEAQNADMIPGAGSLNQRIEAARAEMRGIDADLGAAQSALAAIEGQLAGTPATIVVAGTGSPREVLAQAQAQLSQMKARGLTDSHPDVIAQRAQVAALSRQVAVGGAGGTPNPAYSSLLSIKAERQANLQGLYSRKASLQAEMASLSGKAVGEPQVAAESARIGRDYDVLKAQYDKLLQDREELRLRGQVETETSAVKFQVVDPPTTPRAPVAPNRPLLLALVLFLGIGSGVGAAVAATQLNSSFATTAALEEATGLPVLGAVSQTLTDAQRLLRSRQKRWFFGGSGALAGVFILLIAVEVAQRAMVA</sequence>
<name>A0ABV8RQZ6_9SPHN</name>
<dbReference type="PANTHER" id="PTHR32309:SF13">
    <property type="entry name" value="FERRIC ENTEROBACTIN TRANSPORT PROTEIN FEPE"/>
    <property type="match status" value="1"/>
</dbReference>
<keyword evidence="1" id="KW-0175">Coiled coil</keyword>
<accession>A0ABV8RQZ6</accession>
<organism evidence="4 5">
    <name type="scientific">Novosphingobium tardum</name>
    <dbReference type="NCBI Taxonomy" id="1538021"/>
    <lineage>
        <taxon>Bacteria</taxon>
        <taxon>Pseudomonadati</taxon>
        <taxon>Pseudomonadota</taxon>
        <taxon>Alphaproteobacteria</taxon>
        <taxon>Sphingomonadales</taxon>
        <taxon>Sphingomonadaceae</taxon>
        <taxon>Novosphingobium</taxon>
    </lineage>
</organism>
<evidence type="ECO:0000256" key="2">
    <source>
        <dbReference type="SAM" id="Phobius"/>
    </source>
</evidence>
<dbReference type="PANTHER" id="PTHR32309">
    <property type="entry name" value="TYROSINE-PROTEIN KINASE"/>
    <property type="match status" value="1"/>
</dbReference>
<keyword evidence="5" id="KW-1185">Reference proteome</keyword>
<gene>
    <name evidence="4" type="ORF">ACFO0A_10825</name>
</gene>
<evidence type="ECO:0000313" key="4">
    <source>
        <dbReference type="EMBL" id="MFC4295547.1"/>
    </source>
</evidence>
<feature type="transmembrane region" description="Helical" evidence="2">
    <location>
        <begin position="414"/>
        <end position="434"/>
    </location>
</feature>
<feature type="transmembrane region" description="Helical" evidence="2">
    <location>
        <begin position="20"/>
        <end position="40"/>
    </location>
</feature>
<dbReference type="InterPro" id="IPR032807">
    <property type="entry name" value="GNVR"/>
</dbReference>
<evidence type="ECO:0000256" key="1">
    <source>
        <dbReference type="SAM" id="Coils"/>
    </source>
</evidence>
<keyword evidence="2" id="KW-1133">Transmembrane helix</keyword>
<dbReference type="Pfam" id="PF13807">
    <property type="entry name" value="GNVR"/>
    <property type="match status" value="1"/>
</dbReference>
<feature type="domain" description="Tyrosine-protein kinase G-rich" evidence="3">
    <location>
        <begin position="357"/>
        <end position="432"/>
    </location>
</feature>
<dbReference type="InterPro" id="IPR014345">
    <property type="entry name" value="XrtA_polysacc_chain"/>
</dbReference>
<feature type="transmembrane region" description="Helical" evidence="2">
    <location>
        <begin position="477"/>
        <end position="498"/>
    </location>
</feature>
<keyword evidence="2" id="KW-0472">Membrane</keyword>
<proteinExistence type="predicted"/>